<dbReference type="GO" id="GO:0055085">
    <property type="term" value="P:transmembrane transport"/>
    <property type="evidence" value="ECO:0007669"/>
    <property type="project" value="UniProtKB-ARBA"/>
</dbReference>
<dbReference type="InterPro" id="IPR027417">
    <property type="entry name" value="P-loop_NTPase"/>
</dbReference>
<dbReference type="SUPFAM" id="SSF52540">
    <property type="entry name" value="P-loop containing nucleoside triphosphate hydrolases"/>
    <property type="match status" value="1"/>
</dbReference>
<keyword evidence="2" id="KW-0813">Transport</keyword>
<organism evidence="6 7">
    <name type="scientific">Nitrospirillum amazonense</name>
    <dbReference type="NCBI Taxonomy" id="28077"/>
    <lineage>
        <taxon>Bacteria</taxon>
        <taxon>Pseudomonadati</taxon>
        <taxon>Pseudomonadota</taxon>
        <taxon>Alphaproteobacteria</taxon>
        <taxon>Rhodospirillales</taxon>
        <taxon>Azospirillaceae</taxon>
        <taxon>Nitrospirillum</taxon>
    </lineage>
</organism>
<evidence type="ECO:0000259" key="5">
    <source>
        <dbReference type="PROSITE" id="PS50893"/>
    </source>
</evidence>
<evidence type="ECO:0000313" key="7">
    <source>
        <dbReference type="Proteomes" id="UP000319859"/>
    </source>
</evidence>
<dbReference type="InterPro" id="IPR013563">
    <property type="entry name" value="Oligopep_ABC_C"/>
</dbReference>
<dbReference type="SMART" id="SM00382">
    <property type="entry name" value="AAA"/>
    <property type="match status" value="1"/>
</dbReference>
<dbReference type="PROSITE" id="PS50893">
    <property type="entry name" value="ABC_TRANSPORTER_2"/>
    <property type="match status" value="1"/>
</dbReference>
<dbReference type="GO" id="GO:0005886">
    <property type="term" value="C:plasma membrane"/>
    <property type="evidence" value="ECO:0007669"/>
    <property type="project" value="UniProtKB-SubCell"/>
</dbReference>
<dbReference type="EMBL" id="VITN01000012">
    <property type="protein sequence ID" value="TWB16907.1"/>
    <property type="molecule type" value="Genomic_DNA"/>
</dbReference>
<dbReference type="GO" id="GO:0015833">
    <property type="term" value="P:peptide transport"/>
    <property type="evidence" value="ECO:0007669"/>
    <property type="project" value="InterPro"/>
</dbReference>
<dbReference type="Pfam" id="PF08352">
    <property type="entry name" value="oligo_HPY"/>
    <property type="match status" value="1"/>
</dbReference>
<dbReference type="Proteomes" id="UP000319859">
    <property type="component" value="Unassembled WGS sequence"/>
</dbReference>
<reference evidence="6 7" key="1">
    <citation type="submission" date="2019-06" db="EMBL/GenBank/DDBJ databases">
        <title>Genomic Encyclopedia of Type Strains, Phase IV (KMG-V): Genome sequencing to study the core and pangenomes of soil and plant-associated prokaryotes.</title>
        <authorList>
            <person name="Whitman W."/>
        </authorList>
    </citation>
    <scope>NUCLEOTIDE SEQUENCE [LARGE SCALE GENOMIC DNA]</scope>
    <source>
        <strain evidence="6 7">BR 11880</strain>
    </source>
</reference>
<dbReference type="GO" id="GO:0005524">
    <property type="term" value="F:ATP binding"/>
    <property type="evidence" value="ECO:0007669"/>
    <property type="project" value="UniProtKB-KW"/>
</dbReference>
<comment type="subcellular location">
    <subcellularLocation>
        <location evidence="1">Cell inner membrane</location>
        <topology evidence="1">Peripheral membrane protein</topology>
    </subcellularLocation>
</comment>
<dbReference type="PROSITE" id="PS00211">
    <property type="entry name" value="ABC_TRANSPORTER_1"/>
    <property type="match status" value="1"/>
</dbReference>
<evidence type="ECO:0000256" key="3">
    <source>
        <dbReference type="ARBA" id="ARBA00022741"/>
    </source>
</evidence>
<dbReference type="PANTHER" id="PTHR43776">
    <property type="entry name" value="TRANSPORT ATP-BINDING PROTEIN"/>
    <property type="match status" value="1"/>
</dbReference>
<proteinExistence type="predicted"/>
<evidence type="ECO:0000313" key="6">
    <source>
        <dbReference type="EMBL" id="TWB16907.1"/>
    </source>
</evidence>
<gene>
    <name evidence="6" type="ORF">FBZ89_11264</name>
</gene>
<dbReference type="InterPro" id="IPR017871">
    <property type="entry name" value="ABC_transporter-like_CS"/>
</dbReference>
<feature type="domain" description="ABC transporter" evidence="5">
    <location>
        <begin position="6"/>
        <end position="249"/>
    </location>
</feature>
<comment type="caution">
    <text evidence="6">The sequence shown here is derived from an EMBL/GenBank/DDBJ whole genome shotgun (WGS) entry which is preliminary data.</text>
</comment>
<dbReference type="GO" id="GO:0016887">
    <property type="term" value="F:ATP hydrolysis activity"/>
    <property type="evidence" value="ECO:0007669"/>
    <property type="project" value="InterPro"/>
</dbReference>
<dbReference type="InterPro" id="IPR003593">
    <property type="entry name" value="AAA+_ATPase"/>
</dbReference>
<dbReference type="InterPro" id="IPR003439">
    <property type="entry name" value="ABC_transporter-like_ATP-bd"/>
</dbReference>
<dbReference type="Pfam" id="PF00005">
    <property type="entry name" value="ABC_tran"/>
    <property type="match status" value="1"/>
</dbReference>
<dbReference type="CDD" id="cd03257">
    <property type="entry name" value="ABC_NikE_OppD_transporters"/>
    <property type="match status" value="1"/>
</dbReference>
<dbReference type="InterPro" id="IPR050319">
    <property type="entry name" value="ABC_transp_ATP-bind"/>
</dbReference>
<dbReference type="OrthoDB" id="7833162at2"/>
<name>A0A560F5K5_9PROT</name>
<dbReference type="Gene3D" id="3.40.50.300">
    <property type="entry name" value="P-loop containing nucleotide triphosphate hydrolases"/>
    <property type="match status" value="1"/>
</dbReference>
<dbReference type="PANTHER" id="PTHR43776:SF8">
    <property type="entry name" value="ABC TRANSPORTER, ATP-BINDING PROTEIN"/>
    <property type="match status" value="1"/>
</dbReference>
<evidence type="ECO:0000256" key="1">
    <source>
        <dbReference type="ARBA" id="ARBA00004417"/>
    </source>
</evidence>
<evidence type="ECO:0000256" key="4">
    <source>
        <dbReference type="ARBA" id="ARBA00022840"/>
    </source>
</evidence>
<dbReference type="AlphaFoldDB" id="A0A560F5K5"/>
<accession>A0A560F5K5</accession>
<evidence type="ECO:0000256" key="2">
    <source>
        <dbReference type="ARBA" id="ARBA00022448"/>
    </source>
</evidence>
<sequence>MTAPVLETEKLSMVFPNGNKALDAMDLTLHPGRALALVGESGSGKSTCAKLLTHMLRPTSGRILFQGSDVTGLSRRRELLEYRRVVQMVFQDPFAALNPAHTVAHHLARPLALHRPDLDRAGRGTEVRALLTQVELDADSLLHRFPHELSGGQRQRVNLARALAVNPSVIIADEPTSMLDVSIRLSVLDTLQRLKAERGIALLYITHDIATARYVAEETAVLFRGRVVESGPTAAVIDGPRHPYTRLLLSAVPDADRPFDTGGSLISRADAVRRLSEGPGNLVYVGPGHKARTVDERVAA</sequence>
<keyword evidence="3" id="KW-0547">Nucleotide-binding</keyword>
<protein>
    <submittedName>
        <fullName evidence="6">Peptide/nickel transport system ATP-binding protein</fullName>
    </submittedName>
</protein>
<keyword evidence="4 6" id="KW-0067">ATP-binding</keyword>